<organism evidence="1 2">
    <name type="scientific">Nitrosopumilus adriaticus</name>
    <dbReference type="NCBI Taxonomy" id="1580092"/>
    <lineage>
        <taxon>Archaea</taxon>
        <taxon>Nitrososphaerota</taxon>
        <taxon>Nitrososphaeria</taxon>
        <taxon>Nitrosopumilales</taxon>
        <taxon>Nitrosopumilaceae</taxon>
        <taxon>Nitrosopumilus</taxon>
    </lineage>
</organism>
<keyword evidence="2" id="KW-1185">Reference proteome</keyword>
<sequence length="150" mass="17584">MQKNLDFKFNKSVPDEISRNELFDNFNKSVNYKDEINFEKHSINNIINETVEKAINDIVIKIINTKTILTSSKNVDEIAKICEKFFQDSNFGTFEYIQKTGRNNFKVIHKSGDNGTKFLGKFFEKIFKTCLKNYSYHIISNENSLCVIFR</sequence>
<dbReference type="KEGG" id="nin:NADRNF5_0792"/>
<dbReference type="EMBL" id="CP011070">
    <property type="protein sequence ID" value="AJW70486.1"/>
    <property type="molecule type" value="Genomic_DNA"/>
</dbReference>
<dbReference type="HOGENOM" id="CLU_1870634_0_0_2"/>
<accession>A0A0D5C191</accession>
<evidence type="ECO:0000313" key="1">
    <source>
        <dbReference type="EMBL" id="AJW70486.1"/>
    </source>
</evidence>
<evidence type="ECO:0000313" key="2">
    <source>
        <dbReference type="Proteomes" id="UP000032408"/>
    </source>
</evidence>
<protein>
    <submittedName>
        <fullName evidence="1">Uncharacterized protein</fullName>
    </submittedName>
</protein>
<reference evidence="1 2" key="2">
    <citation type="journal article" date="2016" name="ISME J.">
        <title>Physiological and genomic characterization of two novel marine thaumarchaeal strains indicates niche differentiation.</title>
        <authorList>
            <person name="Bayer B."/>
            <person name="Vojvoda J."/>
            <person name="Offre P."/>
            <person name="Alves R.J."/>
            <person name="Elisabeth N.H."/>
            <person name="Garcia J.A."/>
            <person name="Volland J.M."/>
            <person name="Srivastava A."/>
            <person name="Schleper C."/>
            <person name="Herndl G.J."/>
        </authorList>
    </citation>
    <scope>NUCLEOTIDE SEQUENCE [LARGE SCALE GENOMIC DNA]</scope>
    <source>
        <strain evidence="1 2">NF5</strain>
    </source>
</reference>
<dbReference type="Proteomes" id="UP000032408">
    <property type="component" value="Chromosome"/>
</dbReference>
<proteinExistence type="predicted"/>
<dbReference type="AlphaFoldDB" id="A0A0D5C191"/>
<name>A0A0D5C191_9ARCH</name>
<reference evidence="2" key="1">
    <citation type="submission" date="2015-03" db="EMBL/GenBank/DDBJ databases">
        <title>Characterization of two novel Thaumarchaeota isolated from the Northern Adriatic Sea.</title>
        <authorList>
            <person name="Bayer B."/>
            <person name="Vojvoda J."/>
            <person name="Offre P."/>
            <person name="Srivastava A."/>
            <person name="Elisabeth N."/>
            <person name="Garcia J.A.L."/>
            <person name="Schleper C."/>
            <person name="Herndl G.J."/>
        </authorList>
    </citation>
    <scope>NUCLEOTIDE SEQUENCE [LARGE SCALE GENOMIC DNA]</scope>
    <source>
        <strain evidence="2">NF5</strain>
    </source>
</reference>
<gene>
    <name evidence="1" type="ORF">NADRNF5_0792</name>
</gene>